<dbReference type="Pfam" id="PF14604">
    <property type="entry name" value="SH3_9"/>
    <property type="match status" value="1"/>
</dbReference>
<evidence type="ECO:0000256" key="6">
    <source>
        <dbReference type="ARBA" id="ARBA00023203"/>
    </source>
</evidence>
<dbReference type="GO" id="GO:0048812">
    <property type="term" value="P:neuron projection morphogenesis"/>
    <property type="evidence" value="ECO:0007669"/>
    <property type="project" value="TreeGrafter"/>
</dbReference>
<dbReference type="AlphaFoldDB" id="A0A6V7UWN5"/>
<feature type="coiled-coil region" evidence="9">
    <location>
        <begin position="192"/>
        <end position="226"/>
    </location>
</feature>
<evidence type="ECO:0000313" key="13">
    <source>
        <dbReference type="Proteomes" id="UP000580250"/>
    </source>
</evidence>
<accession>A0A6V7UWN5</accession>
<dbReference type="EMBL" id="CAJEWN010000122">
    <property type="protein sequence ID" value="CAD2166978.1"/>
    <property type="molecule type" value="Genomic_DNA"/>
</dbReference>
<dbReference type="GO" id="GO:0045773">
    <property type="term" value="P:positive regulation of axon extension"/>
    <property type="evidence" value="ECO:0007669"/>
    <property type="project" value="TreeGrafter"/>
</dbReference>
<keyword evidence="5 9" id="KW-0175">Coiled coil</keyword>
<sequence length="506" mass="57148">MTCNLLNNESELNAAFDSVSNSQSGDEWAIFGYDGTSSIVKVEAAGNGGLEQLLASFNSSKTQYGFATVAAGAQRKVVLFHWQGEGVPAALLSTTASHVEEIRRFVRRVNLTIYARNEEDLEKQVLERHFEKLQDLAPSITPSDSSAGSSVIQPINNTPFIPPTPASVTNQRSGLNQEINLNEREKFWEEMRDEEELRMKEEANKRRQLQAQYAHEQQEMSEKLHKIHLQRMEAQKQQIGKSASFDSSSINAGKMGKLISGRTKMFEQKVSELAQSTKPLKKPKNFKWQVNLQNRLNTPPVNKVPEPPPKQFECVLKRKEEKQVEQPKSVAEIKGELEKVEKQPEEPIINKIPIAPIPPVARIPLNQQNGGQQEINLEENGKKINEELNLLNLSSQNGDTTNISPPPSEPTNTENYQQIIEEQSIEEENVKNGEKIENLVNEQQKQQLKIKAKALWDYQAEDNTELTFNPDDIISDIQMVHDGWWYGRSPNGACGLFPSNYVQLLQ</sequence>
<gene>
    <name evidence="12" type="ORF">MENT_LOCUS18266</name>
</gene>
<dbReference type="GO" id="GO:0030425">
    <property type="term" value="C:dendrite"/>
    <property type="evidence" value="ECO:0007669"/>
    <property type="project" value="TreeGrafter"/>
</dbReference>
<feature type="domain" description="ADF-H" evidence="11">
    <location>
        <begin position="4"/>
        <end position="131"/>
    </location>
</feature>
<evidence type="ECO:0000259" key="10">
    <source>
        <dbReference type="PROSITE" id="PS50002"/>
    </source>
</evidence>
<comment type="subcellular location">
    <subcellularLocation>
        <location evidence="1">Cytoplasm</location>
        <location evidence="1">Cytoskeleton</location>
    </subcellularLocation>
</comment>
<dbReference type="GO" id="GO:0005884">
    <property type="term" value="C:actin filament"/>
    <property type="evidence" value="ECO:0007669"/>
    <property type="project" value="TreeGrafter"/>
</dbReference>
<evidence type="ECO:0000256" key="5">
    <source>
        <dbReference type="ARBA" id="ARBA00023054"/>
    </source>
</evidence>
<dbReference type="GO" id="GO:0045211">
    <property type="term" value="C:postsynaptic membrane"/>
    <property type="evidence" value="ECO:0007669"/>
    <property type="project" value="TreeGrafter"/>
</dbReference>
<dbReference type="GO" id="GO:0014069">
    <property type="term" value="C:postsynaptic density"/>
    <property type="evidence" value="ECO:0007669"/>
    <property type="project" value="TreeGrafter"/>
</dbReference>
<dbReference type="CDD" id="cd11960">
    <property type="entry name" value="SH3_Abp1_eu"/>
    <property type="match status" value="1"/>
</dbReference>
<evidence type="ECO:0000256" key="3">
    <source>
        <dbReference type="ARBA" id="ARBA00022443"/>
    </source>
</evidence>
<evidence type="ECO:0000256" key="2">
    <source>
        <dbReference type="ARBA" id="ARBA00011039"/>
    </source>
</evidence>
<dbReference type="Gene3D" id="2.30.30.40">
    <property type="entry name" value="SH3 Domains"/>
    <property type="match status" value="1"/>
</dbReference>
<evidence type="ECO:0000259" key="11">
    <source>
        <dbReference type="PROSITE" id="PS51263"/>
    </source>
</evidence>
<evidence type="ECO:0000256" key="8">
    <source>
        <dbReference type="PROSITE-ProRule" id="PRU00192"/>
    </source>
</evidence>
<protein>
    <submittedName>
        <fullName evidence="12">Uncharacterized protein</fullName>
    </submittedName>
</protein>
<dbReference type="OrthoDB" id="5971719at2759"/>
<comment type="caution">
    <text evidence="12">The sequence shown here is derived from an EMBL/GenBank/DDBJ whole genome shotgun (WGS) entry which is preliminary data.</text>
</comment>
<dbReference type="PANTHER" id="PTHR10829">
    <property type="entry name" value="CORTACTIN AND DREBRIN"/>
    <property type="match status" value="1"/>
</dbReference>
<dbReference type="SUPFAM" id="SSF55753">
    <property type="entry name" value="Actin depolymerizing proteins"/>
    <property type="match status" value="1"/>
</dbReference>
<dbReference type="FunFam" id="2.30.30.40:FF:000046">
    <property type="entry name" value="Drebrin-like protein isoform B"/>
    <property type="match status" value="1"/>
</dbReference>
<organism evidence="12 13">
    <name type="scientific">Meloidogyne enterolobii</name>
    <name type="common">Root-knot nematode worm</name>
    <name type="synonym">Meloidogyne mayaguensis</name>
    <dbReference type="NCBI Taxonomy" id="390850"/>
    <lineage>
        <taxon>Eukaryota</taxon>
        <taxon>Metazoa</taxon>
        <taxon>Ecdysozoa</taxon>
        <taxon>Nematoda</taxon>
        <taxon>Chromadorea</taxon>
        <taxon>Rhabditida</taxon>
        <taxon>Tylenchina</taxon>
        <taxon>Tylenchomorpha</taxon>
        <taxon>Tylenchoidea</taxon>
        <taxon>Meloidogynidae</taxon>
        <taxon>Meloidogyninae</taxon>
        <taxon>Meloidogyne</taxon>
    </lineage>
</organism>
<evidence type="ECO:0000256" key="9">
    <source>
        <dbReference type="SAM" id="Coils"/>
    </source>
</evidence>
<feature type="domain" description="SH3" evidence="10">
    <location>
        <begin position="447"/>
        <end position="506"/>
    </location>
</feature>
<proteinExistence type="inferred from homology"/>
<dbReference type="GO" id="GO:0030864">
    <property type="term" value="C:cortical actin cytoskeleton"/>
    <property type="evidence" value="ECO:0007669"/>
    <property type="project" value="TreeGrafter"/>
</dbReference>
<dbReference type="SMART" id="SM00102">
    <property type="entry name" value="ADF"/>
    <property type="match status" value="1"/>
</dbReference>
<name>A0A6V7UWN5_MELEN</name>
<keyword evidence="6" id="KW-0009">Actin-binding</keyword>
<keyword evidence="3 8" id="KW-0728">SH3 domain</keyword>
<dbReference type="InterPro" id="IPR036028">
    <property type="entry name" value="SH3-like_dom_sf"/>
</dbReference>
<keyword evidence="4" id="KW-0963">Cytoplasm</keyword>
<dbReference type="Pfam" id="PF00241">
    <property type="entry name" value="Cofilin_ADF"/>
    <property type="match status" value="1"/>
</dbReference>
<dbReference type="InterPro" id="IPR001452">
    <property type="entry name" value="SH3_domain"/>
</dbReference>
<dbReference type="GO" id="GO:0098974">
    <property type="term" value="P:postsynaptic actin cytoskeleton organization"/>
    <property type="evidence" value="ECO:0007669"/>
    <property type="project" value="TreeGrafter"/>
</dbReference>
<dbReference type="Proteomes" id="UP000580250">
    <property type="component" value="Unassembled WGS sequence"/>
</dbReference>
<dbReference type="GO" id="GO:0030427">
    <property type="term" value="C:site of polarized growth"/>
    <property type="evidence" value="ECO:0007669"/>
    <property type="project" value="TreeGrafter"/>
</dbReference>
<dbReference type="PRINTS" id="PR00452">
    <property type="entry name" value="SH3DOMAIN"/>
</dbReference>
<comment type="similarity">
    <text evidence="2">Belongs to the ABP1 family.</text>
</comment>
<evidence type="ECO:0000256" key="4">
    <source>
        <dbReference type="ARBA" id="ARBA00022490"/>
    </source>
</evidence>
<dbReference type="SUPFAM" id="SSF50044">
    <property type="entry name" value="SH3-domain"/>
    <property type="match status" value="1"/>
</dbReference>
<dbReference type="PROSITE" id="PS51263">
    <property type="entry name" value="ADF_H"/>
    <property type="match status" value="1"/>
</dbReference>
<dbReference type="GO" id="GO:0051015">
    <property type="term" value="F:actin filament binding"/>
    <property type="evidence" value="ECO:0007669"/>
    <property type="project" value="TreeGrafter"/>
</dbReference>
<dbReference type="GO" id="GO:0030833">
    <property type="term" value="P:regulation of actin filament polymerization"/>
    <property type="evidence" value="ECO:0007669"/>
    <property type="project" value="TreeGrafter"/>
</dbReference>
<dbReference type="InterPro" id="IPR035717">
    <property type="entry name" value="Drebrin-like_SH3"/>
</dbReference>
<reference evidence="12 13" key="1">
    <citation type="submission" date="2020-08" db="EMBL/GenBank/DDBJ databases">
        <authorList>
            <person name="Koutsovoulos G."/>
            <person name="Danchin GJ E."/>
        </authorList>
    </citation>
    <scope>NUCLEOTIDE SEQUENCE [LARGE SCALE GENOMIC DNA]</scope>
</reference>
<dbReference type="SMART" id="SM00326">
    <property type="entry name" value="SH3"/>
    <property type="match status" value="1"/>
</dbReference>
<dbReference type="Gene3D" id="3.40.20.10">
    <property type="entry name" value="Severin"/>
    <property type="match status" value="1"/>
</dbReference>
<evidence type="ECO:0000313" key="12">
    <source>
        <dbReference type="EMBL" id="CAD2166978.1"/>
    </source>
</evidence>
<keyword evidence="7" id="KW-0206">Cytoskeleton</keyword>
<dbReference type="PANTHER" id="PTHR10829:SF25">
    <property type="entry name" value="DREBRIN-LIKE PROTEIN"/>
    <property type="match status" value="1"/>
</dbReference>
<dbReference type="InterPro" id="IPR029006">
    <property type="entry name" value="ADF-H/Gelsolin-like_dom_sf"/>
</dbReference>
<evidence type="ECO:0000256" key="1">
    <source>
        <dbReference type="ARBA" id="ARBA00004245"/>
    </source>
</evidence>
<evidence type="ECO:0000256" key="7">
    <source>
        <dbReference type="ARBA" id="ARBA00023212"/>
    </source>
</evidence>
<dbReference type="PROSITE" id="PS50002">
    <property type="entry name" value="SH3"/>
    <property type="match status" value="1"/>
</dbReference>
<dbReference type="GO" id="GO:0030027">
    <property type="term" value="C:lamellipodium"/>
    <property type="evidence" value="ECO:0007669"/>
    <property type="project" value="TreeGrafter"/>
</dbReference>
<dbReference type="InterPro" id="IPR002108">
    <property type="entry name" value="ADF-H"/>
</dbReference>